<comment type="caution">
    <text evidence="2">The sequence shown here is derived from an EMBL/GenBank/DDBJ whole genome shotgun (WGS) entry which is preliminary data.</text>
</comment>
<keyword evidence="1" id="KW-0732">Signal</keyword>
<dbReference type="Proteomes" id="UP001225596">
    <property type="component" value="Unassembled WGS sequence"/>
</dbReference>
<evidence type="ECO:0000313" key="2">
    <source>
        <dbReference type="EMBL" id="MDQ9169413.1"/>
    </source>
</evidence>
<reference evidence="2 3" key="1">
    <citation type="submission" date="2023-08" db="EMBL/GenBank/DDBJ databases">
        <title>Oxalobacteraceae gen .nov., isolated from river sludge outside the plant.</title>
        <authorList>
            <person name="Zhao S.Y."/>
        </authorList>
    </citation>
    <scope>NUCLEOTIDE SEQUENCE [LARGE SCALE GENOMIC DNA]</scope>
    <source>
        <strain evidence="2 3">R-40</strain>
    </source>
</reference>
<feature type="chain" id="PRO_5046195447" description="DUF4124 domain-containing protein" evidence="1">
    <location>
        <begin position="25"/>
        <end position="133"/>
    </location>
</feature>
<accession>A0ABU1BK91</accession>
<organism evidence="2 3">
    <name type="scientific">Keguizhuia sedimenti</name>
    <dbReference type="NCBI Taxonomy" id="3064264"/>
    <lineage>
        <taxon>Bacteria</taxon>
        <taxon>Pseudomonadati</taxon>
        <taxon>Pseudomonadota</taxon>
        <taxon>Betaproteobacteria</taxon>
        <taxon>Burkholderiales</taxon>
        <taxon>Oxalobacteraceae</taxon>
        <taxon>Keguizhuia</taxon>
    </lineage>
</organism>
<name>A0ABU1BK91_9BURK</name>
<evidence type="ECO:0000313" key="3">
    <source>
        <dbReference type="Proteomes" id="UP001225596"/>
    </source>
</evidence>
<protein>
    <recommendedName>
        <fullName evidence="4">DUF4124 domain-containing protein</fullName>
    </recommendedName>
</protein>
<evidence type="ECO:0008006" key="4">
    <source>
        <dbReference type="Google" id="ProtNLM"/>
    </source>
</evidence>
<evidence type="ECO:0000256" key="1">
    <source>
        <dbReference type="SAM" id="SignalP"/>
    </source>
</evidence>
<feature type="signal peptide" evidence="1">
    <location>
        <begin position="1"/>
        <end position="24"/>
    </location>
</feature>
<dbReference type="EMBL" id="JAUYVH010000001">
    <property type="protein sequence ID" value="MDQ9169413.1"/>
    <property type="molecule type" value="Genomic_DNA"/>
</dbReference>
<sequence length="133" mass="14556">MNQRTCSFALVCLLLFAVIGSANAEVIRCVDSAGSISFTNSQCAYESRDAQAPVLKAVPVIGMINFQKDKFAAAEKARTITAFNNMTDRRSLSIDQMTVHGAKASTDSMDIESDLARQQASAERLARENRWAF</sequence>
<gene>
    <name evidence="2" type="ORF">Q8A64_03200</name>
</gene>
<proteinExistence type="predicted"/>
<dbReference type="RefSeq" id="WP_338435304.1">
    <property type="nucleotide sequence ID" value="NZ_JAUYVH010000001.1"/>
</dbReference>
<keyword evidence="3" id="KW-1185">Reference proteome</keyword>